<dbReference type="InterPro" id="IPR015422">
    <property type="entry name" value="PyrdxlP-dep_Trfase_small"/>
</dbReference>
<keyword evidence="3" id="KW-1185">Reference proteome</keyword>
<dbReference type="Pfam" id="PF22580">
    <property type="entry name" value="KYNU_C"/>
    <property type="match status" value="1"/>
</dbReference>
<dbReference type="SUPFAM" id="SSF53383">
    <property type="entry name" value="PLP-dependent transferases"/>
    <property type="match status" value="1"/>
</dbReference>
<sequence length="73" mass="8058">MPKNNLEIASPLDPVLKGSNTAIKVDNANGIEEELKKDNILISARADVIRIAPHFYNTKSDIKFAIDALKKLI</sequence>
<gene>
    <name evidence="2" type="ORF">OSO01_17080</name>
</gene>
<dbReference type="GO" id="GO:0006569">
    <property type="term" value="P:L-tryptophan catabolic process"/>
    <property type="evidence" value="ECO:0007669"/>
    <property type="project" value="InterPro"/>
</dbReference>
<organism evidence="2 3">
    <name type="scientific">Oceanobacillus sojae</name>
    <dbReference type="NCBI Taxonomy" id="582851"/>
    <lineage>
        <taxon>Bacteria</taxon>
        <taxon>Bacillati</taxon>
        <taxon>Bacillota</taxon>
        <taxon>Bacilli</taxon>
        <taxon>Bacillales</taxon>
        <taxon>Bacillaceae</taxon>
        <taxon>Oceanobacillus</taxon>
    </lineage>
</organism>
<proteinExistence type="predicted"/>
<evidence type="ECO:0000313" key="3">
    <source>
        <dbReference type="Proteomes" id="UP000321558"/>
    </source>
</evidence>
<evidence type="ECO:0008006" key="4">
    <source>
        <dbReference type="Google" id="ProtNLM"/>
    </source>
</evidence>
<dbReference type="EMBL" id="BJYM01000006">
    <property type="protein sequence ID" value="GEN86969.1"/>
    <property type="molecule type" value="Genomic_DNA"/>
</dbReference>
<dbReference type="GO" id="GO:0005737">
    <property type="term" value="C:cytoplasm"/>
    <property type="evidence" value="ECO:0007669"/>
    <property type="project" value="InterPro"/>
</dbReference>
<dbReference type="Proteomes" id="UP000321558">
    <property type="component" value="Unassembled WGS sequence"/>
</dbReference>
<keyword evidence="1" id="KW-0663">Pyridoxal phosphate</keyword>
<evidence type="ECO:0000256" key="1">
    <source>
        <dbReference type="ARBA" id="ARBA00022898"/>
    </source>
</evidence>
<dbReference type="AlphaFoldDB" id="A0A511ZHP2"/>
<dbReference type="GO" id="GO:0030170">
    <property type="term" value="F:pyridoxal phosphate binding"/>
    <property type="evidence" value="ECO:0007669"/>
    <property type="project" value="InterPro"/>
</dbReference>
<dbReference type="InterPro" id="IPR015424">
    <property type="entry name" value="PyrdxlP-dep_Trfase"/>
</dbReference>
<dbReference type="GO" id="GO:0009435">
    <property type="term" value="P:NAD+ biosynthetic process"/>
    <property type="evidence" value="ECO:0007669"/>
    <property type="project" value="InterPro"/>
</dbReference>
<comment type="caution">
    <text evidence="2">The sequence shown here is derived from an EMBL/GenBank/DDBJ whole genome shotgun (WGS) entry which is preliminary data.</text>
</comment>
<dbReference type="GO" id="GO:0030429">
    <property type="term" value="F:kynureninase activity"/>
    <property type="evidence" value="ECO:0007669"/>
    <property type="project" value="InterPro"/>
</dbReference>
<name>A0A511ZHP2_9BACI</name>
<dbReference type="OrthoDB" id="513408at2"/>
<dbReference type="InterPro" id="IPR010111">
    <property type="entry name" value="Kynureninase"/>
</dbReference>
<dbReference type="Gene3D" id="3.90.1150.10">
    <property type="entry name" value="Aspartate Aminotransferase, domain 1"/>
    <property type="match status" value="1"/>
</dbReference>
<evidence type="ECO:0000313" key="2">
    <source>
        <dbReference type="EMBL" id="GEN86969.1"/>
    </source>
</evidence>
<accession>A0A511ZHP2</accession>
<reference evidence="2 3" key="1">
    <citation type="submission" date="2019-07" db="EMBL/GenBank/DDBJ databases">
        <title>Whole genome shotgun sequence of Oceanobacillus sojae NBRC 105379.</title>
        <authorList>
            <person name="Hosoyama A."/>
            <person name="Uohara A."/>
            <person name="Ohji S."/>
            <person name="Ichikawa N."/>
        </authorList>
    </citation>
    <scope>NUCLEOTIDE SEQUENCE [LARGE SCALE GENOMIC DNA]</scope>
    <source>
        <strain evidence="2 3">NBRC 105379</strain>
    </source>
</reference>
<protein>
    <recommendedName>
        <fullName evidence="4">Aminotransferase class V domain-containing protein</fullName>
    </recommendedName>
</protein>